<keyword evidence="11 12" id="KW-0676">Redox-active center</keyword>
<evidence type="ECO:0000256" key="12">
    <source>
        <dbReference type="HAMAP-Rule" id="MF_00287"/>
    </source>
</evidence>
<keyword evidence="4 12" id="KW-0812">Transmembrane</keyword>
<dbReference type="PANTHER" id="PTHR43469:SF1">
    <property type="entry name" value="SPBETA PROPHAGE-DERIVED DISULFIDE BOND FORMATION PROTEIN B"/>
    <property type="match status" value="1"/>
</dbReference>
<protein>
    <recommendedName>
        <fullName evidence="12">Probable disulfide formation protein</fullName>
    </recommendedName>
    <alternativeName>
        <fullName evidence="12">Disulfide oxidoreductase</fullName>
    </alternativeName>
    <alternativeName>
        <fullName evidence="12">Thiol-disulfide oxidoreductase</fullName>
    </alternativeName>
</protein>
<dbReference type="PANTHER" id="PTHR43469">
    <property type="entry name" value="DISULFIDE FORMATION PROTEIN-RELATED"/>
    <property type="match status" value="1"/>
</dbReference>
<feature type="transmembrane region" description="Helical" evidence="13">
    <location>
        <begin position="68"/>
        <end position="86"/>
    </location>
</feature>
<proteinExistence type="inferred from homology"/>
<comment type="caution">
    <text evidence="12">Lacks conserved residue(s) required for the propagation of feature annotation.</text>
</comment>
<feature type="disulfide bond" description="Redox-active" evidence="12">
    <location>
        <begin position="39"/>
        <end position="42"/>
    </location>
</feature>
<keyword evidence="3 12" id="KW-0813">Transport</keyword>
<comment type="function">
    <text evidence="12">Required for disulfide bond formation in some proteins.</text>
</comment>
<name>A0ABW3KXB2_9BACI</name>
<dbReference type="InterPro" id="IPR012187">
    <property type="entry name" value="Disulphide_bond_form_BdbC"/>
</dbReference>
<dbReference type="InterPro" id="IPR023380">
    <property type="entry name" value="DsbB-like_sf"/>
</dbReference>
<evidence type="ECO:0000256" key="10">
    <source>
        <dbReference type="ARBA" id="ARBA00023186"/>
    </source>
</evidence>
<keyword evidence="7 12" id="KW-0560">Oxidoreductase</keyword>
<dbReference type="NCBIfam" id="NF002849">
    <property type="entry name" value="PRK03113.1"/>
    <property type="match status" value="1"/>
</dbReference>
<evidence type="ECO:0000256" key="7">
    <source>
        <dbReference type="ARBA" id="ARBA00023002"/>
    </source>
</evidence>
<evidence type="ECO:0000313" key="14">
    <source>
        <dbReference type="EMBL" id="MFD1017772.1"/>
    </source>
</evidence>
<accession>A0ABW3KXB2</accession>
<keyword evidence="9 12" id="KW-1015">Disulfide bond</keyword>
<dbReference type="HAMAP" id="MF_00287">
    <property type="entry name" value="BdbC"/>
    <property type="match status" value="1"/>
</dbReference>
<feature type="transmembrane region" description="Helical" evidence="13">
    <location>
        <begin position="43"/>
        <end position="61"/>
    </location>
</feature>
<keyword evidence="15" id="KW-1185">Reference proteome</keyword>
<sequence>MEKRVDSSADNLMFIAWGQALIATLGSLFFSEVYHYVPCELCWYQRILMYPLVVIYGLTLWKKDLSIALPGLVLSGIGTLVSIYHYSLQKIPAWGEVGASCGTVPCNAEYVNYFGFITIPFLALTAFIVIFITHLIMIRKQRRQ</sequence>
<keyword evidence="10 12" id="KW-0143">Chaperone</keyword>
<evidence type="ECO:0000256" key="2">
    <source>
        <dbReference type="ARBA" id="ARBA00007602"/>
    </source>
</evidence>
<evidence type="ECO:0000256" key="6">
    <source>
        <dbReference type="ARBA" id="ARBA00022989"/>
    </source>
</evidence>
<dbReference type="SUPFAM" id="SSF158442">
    <property type="entry name" value="DsbB-like"/>
    <property type="match status" value="1"/>
</dbReference>
<evidence type="ECO:0000256" key="11">
    <source>
        <dbReference type="ARBA" id="ARBA00023284"/>
    </source>
</evidence>
<evidence type="ECO:0000256" key="13">
    <source>
        <dbReference type="SAM" id="Phobius"/>
    </source>
</evidence>
<dbReference type="Pfam" id="PF02600">
    <property type="entry name" value="DsbB"/>
    <property type="match status" value="1"/>
</dbReference>
<evidence type="ECO:0000256" key="3">
    <source>
        <dbReference type="ARBA" id="ARBA00022448"/>
    </source>
</evidence>
<keyword evidence="6 12" id="KW-1133">Transmembrane helix</keyword>
<evidence type="ECO:0000256" key="4">
    <source>
        <dbReference type="ARBA" id="ARBA00022692"/>
    </source>
</evidence>
<evidence type="ECO:0000256" key="1">
    <source>
        <dbReference type="ARBA" id="ARBA00004141"/>
    </source>
</evidence>
<dbReference type="InterPro" id="IPR003752">
    <property type="entry name" value="DiS_bond_form_DsbB/BdbC"/>
</dbReference>
<dbReference type="PIRSF" id="PIRSF036659">
    <property type="entry name" value="BdbC"/>
    <property type="match status" value="1"/>
</dbReference>
<dbReference type="Gene3D" id="1.20.1550.10">
    <property type="entry name" value="DsbB-like"/>
    <property type="match status" value="1"/>
</dbReference>
<organism evidence="14 15">
    <name type="scientific">Thalassobacillus hwangdonensis</name>
    <dbReference type="NCBI Taxonomy" id="546108"/>
    <lineage>
        <taxon>Bacteria</taxon>
        <taxon>Bacillati</taxon>
        <taxon>Bacillota</taxon>
        <taxon>Bacilli</taxon>
        <taxon>Bacillales</taxon>
        <taxon>Bacillaceae</taxon>
        <taxon>Thalassobacillus</taxon>
    </lineage>
</organism>
<dbReference type="Proteomes" id="UP001596990">
    <property type="component" value="Unassembled WGS sequence"/>
</dbReference>
<evidence type="ECO:0000313" key="15">
    <source>
        <dbReference type="Proteomes" id="UP001596990"/>
    </source>
</evidence>
<evidence type="ECO:0000256" key="8">
    <source>
        <dbReference type="ARBA" id="ARBA00023136"/>
    </source>
</evidence>
<evidence type="ECO:0000256" key="5">
    <source>
        <dbReference type="ARBA" id="ARBA00022982"/>
    </source>
</evidence>
<keyword evidence="12" id="KW-1003">Cell membrane</keyword>
<comment type="caution">
    <text evidence="14">The sequence shown here is derived from an EMBL/GenBank/DDBJ whole genome shotgun (WGS) entry which is preliminary data.</text>
</comment>
<dbReference type="RefSeq" id="WP_386055764.1">
    <property type="nucleotide sequence ID" value="NZ_JBHTKL010000001.1"/>
</dbReference>
<keyword evidence="5 12" id="KW-0249">Electron transport</keyword>
<comment type="similarity">
    <text evidence="2 12">Belongs to the DsbB family. BdbC subfamily.</text>
</comment>
<feature type="transmembrane region" description="Helical" evidence="13">
    <location>
        <begin position="12"/>
        <end position="31"/>
    </location>
</feature>
<keyword evidence="8 12" id="KW-0472">Membrane</keyword>
<evidence type="ECO:0000256" key="9">
    <source>
        <dbReference type="ARBA" id="ARBA00023157"/>
    </source>
</evidence>
<reference evidence="15" key="1">
    <citation type="journal article" date="2019" name="Int. J. Syst. Evol. Microbiol.">
        <title>The Global Catalogue of Microorganisms (GCM) 10K type strain sequencing project: providing services to taxonomists for standard genome sequencing and annotation.</title>
        <authorList>
            <consortium name="The Broad Institute Genomics Platform"/>
            <consortium name="The Broad Institute Genome Sequencing Center for Infectious Disease"/>
            <person name="Wu L."/>
            <person name="Ma J."/>
        </authorList>
    </citation>
    <scope>NUCLEOTIDE SEQUENCE [LARGE SCALE GENOMIC DNA]</scope>
    <source>
        <strain evidence="15">CCUG 56607</strain>
    </source>
</reference>
<feature type="transmembrane region" description="Helical" evidence="13">
    <location>
        <begin position="113"/>
        <end position="138"/>
    </location>
</feature>
<comment type="subcellular location">
    <subcellularLocation>
        <location evidence="12">Cell membrane</location>
        <topology evidence="12">Multi-pass membrane protein</topology>
    </subcellularLocation>
    <subcellularLocation>
        <location evidence="1">Membrane</location>
        <topology evidence="1">Multi-pass membrane protein</topology>
    </subcellularLocation>
</comment>
<gene>
    <name evidence="12" type="primary">bdbC</name>
    <name evidence="14" type="ORF">ACFQ2J_01060</name>
</gene>
<dbReference type="EMBL" id="JBHTKL010000001">
    <property type="protein sequence ID" value="MFD1017772.1"/>
    <property type="molecule type" value="Genomic_DNA"/>
</dbReference>